<dbReference type="Proteomes" id="UP001322664">
    <property type="component" value="Chromosome"/>
</dbReference>
<dbReference type="NCBIfam" id="NF033517">
    <property type="entry name" value="transpos_IS66"/>
    <property type="match status" value="1"/>
</dbReference>
<evidence type="ECO:0000259" key="3">
    <source>
        <dbReference type="Pfam" id="PF13005"/>
    </source>
</evidence>
<keyword evidence="1" id="KW-0175">Coiled coil</keyword>
<gene>
    <name evidence="6" type="ORF">R6U77_08100</name>
</gene>
<dbReference type="InterPro" id="IPR052344">
    <property type="entry name" value="Transposase-related"/>
</dbReference>
<sequence>MVKIEQTPTLTIEELVKKNAALEKQNEVLMAKLNWLEAQFRLSQQKKFGASSEKTNQDQLALTLFNEMEMTSDNTVEEPMLETVTYKRKKRSGQIEAMLENLSVETIHYRLTDEEQVCLCCGEKTHEMSTQIRRELKIIPAQVEVVEHVQHIYSCRQCEKEGTETPIVTAKMPAPMYPGSLALPSAMAYLMSQKYCEGLPLYRQEKQLERMGISLSRQTMANWMMYGANTWLIHLYHHLHKKLLQEDIAHADETSLQVLNEPGRAATSKSFMWMYRTGRAVTPIVLYDYQTTRSGKHPKAFLQGFSGYLHVDGYAGYHDLKNVELVGCWAHARRKYEEALKSLPANLQNTEQPCAAKIGLQFCNRLFAIDKKINKMDDCTPEGRYEERLKQSKPVLDDFLVWLKTEKARVAPKTKLGEAITYCLNQWQKLVVFLKDGRLELDNNRGERSIKPFVIGRKAWLFARSPKGAKASAVIYSIVETAKENQLDPLKYLTYVLEQLPLIERTDDAALDALMPWSDKIPTHCHVPKRTI</sequence>
<dbReference type="InterPro" id="IPR024474">
    <property type="entry name" value="Znf_dom_IS66"/>
</dbReference>
<proteinExistence type="predicted"/>
<dbReference type="PANTHER" id="PTHR33678">
    <property type="entry name" value="BLL1576 PROTEIN"/>
    <property type="match status" value="1"/>
</dbReference>
<evidence type="ECO:0000256" key="1">
    <source>
        <dbReference type="SAM" id="Coils"/>
    </source>
</evidence>
<keyword evidence="7" id="KW-1185">Reference proteome</keyword>
<dbReference type="Pfam" id="PF13005">
    <property type="entry name" value="zf-IS66"/>
    <property type="match status" value="1"/>
</dbReference>
<dbReference type="RefSeq" id="WP_319838355.1">
    <property type="nucleotide sequence ID" value="NZ_CP137624.1"/>
</dbReference>
<feature type="domain" description="Transposase TnpC homeodomain" evidence="4">
    <location>
        <begin position="35"/>
        <end position="107"/>
    </location>
</feature>
<name>A0ABZ0S2R1_9BACI</name>
<evidence type="ECO:0000259" key="4">
    <source>
        <dbReference type="Pfam" id="PF13007"/>
    </source>
</evidence>
<dbReference type="PANTHER" id="PTHR33678:SF1">
    <property type="entry name" value="BLL1576 PROTEIN"/>
    <property type="match status" value="1"/>
</dbReference>
<dbReference type="Pfam" id="PF13007">
    <property type="entry name" value="LZ_Tnp_IS66"/>
    <property type="match status" value="1"/>
</dbReference>
<organism evidence="6 7">
    <name type="scientific">Lysinibacillus louembei</name>
    <dbReference type="NCBI Taxonomy" id="1470088"/>
    <lineage>
        <taxon>Bacteria</taxon>
        <taxon>Bacillati</taxon>
        <taxon>Bacillota</taxon>
        <taxon>Bacilli</taxon>
        <taxon>Bacillales</taxon>
        <taxon>Bacillaceae</taxon>
        <taxon>Lysinibacillus</taxon>
    </lineage>
</organism>
<dbReference type="InterPro" id="IPR024463">
    <property type="entry name" value="Transposase_TnpC_homeodom"/>
</dbReference>
<feature type="coiled-coil region" evidence="1">
    <location>
        <begin position="12"/>
        <end position="39"/>
    </location>
</feature>
<evidence type="ECO:0000313" key="7">
    <source>
        <dbReference type="Proteomes" id="UP001322664"/>
    </source>
</evidence>
<protein>
    <submittedName>
        <fullName evidence="6">IS66 family transposase</fullName>
    </submittedName>
</protein>
<dbReference type="Pfam" id="PF13817">
    <property type="entry name" value="DDE_Tnp_IS66_C"/>
    <property type="match status" value="1"/>
</dbReference>
<evidence type="ECO:0000259" key="2">
    <source>
        <dbReference type="Pfam" id="PF03050"/>
    </source>
</evidence>
<accession>A0ABZ0S2R1</accession>
<evidence type="ECO:0000313" key="6">
    <source>
        <dbReference type="EMBL" id="WPK13964.1"/>
    </source>
</evidence>
<evidence type="ECO:0000259" key="5">
    <source>
        <dbReference type="Pfam" id="PF13817"/>
    </source>
</evidence>
<reference evidence="6 7" key="1">
    <citation type="submission" date="2023-09" db="EMBL/GenBank/DDBJ databases">
        <authorList>
            <person name="Page C.A."/>
            <person name="Perez-Diaz I.M."/>
        </authorList>
    </citation>
    <scope>NUCLEOTIDE SEQUENCE [LARGE SCALE GENOMIC DNA]</scope>
    <source>
        <strain evidence="6 7">Ll15</strain>
    </source>
</reference>
<dbReference type="InterPro" id="IPR039552">
    <property type="entry name" value="IS66_C"/>
</dbReference>
<feature type="domain" description="Transposase IS66 C-terminal" evidence="5">
    <location>
        <begin position="477"/>
        <end position="517"/>
    </location>
</feature>
<dbReference type="EMBL" id="CP137624">
    <property type="protein sequence ID" value="WPK13964.1"/>
    <property type="molecule type" value="Genomic_DNA"/>
</dbReference>
<dbReference type="Pfam" id="PF03050">
    <property type="entry name" value="DDE_Tnp_IS66"/>
    <property type="match status" value="1"/>
</dbReference>
<dbReference type="InterPro" id="IPR004291">
    <property type="entry name" value="Transposase_IS66_central"/>
</dbReference>
<feature type="domain" description="Transposase IS66 central" evidence="2">
    <location>
        <begin position="180"/>
        <end position="470"/>
    </location>
</feature>
<feature type="domain" description="Transposase IS66 zinc-finger binding" evidence="3">
    <location>
        <begin position="115"/>
        <end position="159"/>
    </location>
</feature>